<dbReference type="GO" id="GO:0000139">
    <property type="term" value="C:Golgi membrane"/>
    <property type="evidence" value="ECO:0007669"/>
    <property type="project" value="EnsemblFungi"/>
</dbReference>
<sequence length="219" mass="25271">MVHLPKSFLGFFPLYLGVEIALGITILNKCSGVYGILGLITGHNLDFMQWLLYITSILQLVMYSKVLKHIYNPQVLLFSLALVVYCLDTLLTCFFTLWFSGQWFSAKNREFDNPNSQTHQSANPGSSSKLRLRGDSLTSQSASQSTEFFFTILLTLLALASRFYFNSILLAFVQGLIRHPKYSLDIDDVEQDLKNQNWLIRNWKKAQYISYKWCRHYLA</sequence>
<dbReference type="GO" id="GO:0006673">
    <property type="term" value="P:inositol phosphoceramide metabolic process"/>
    <property type="evidence" value="ECO:0007669"/>
    <property type="project" value="EnsemblFungi"/>
</dbReference>
<dbReference type="InterPro" id="IPR013862">
    <property type="entry name" value="Kei1"/>
</dbReference>
<feature type="transmembrane region" description="Helical" evidence="2">
    <location>
        <begin position="75"/>
        <end position="99"/>
    </location>
</feature>
<evidence type="ECO:0000256" key="1">
    <source>
        <dbReference type="SAM" id="MobiDB-lite"/>
    </source>
</evidence>
<accession>A0A0C7MLH0</accession>
<dbReference type="GO" id="GO:0070917">
    <property type="term" value="F:inositol phosphoceramide synthase regulator activity"/>
    <property type="evidence" value="ECO:0007669"/>
    <property type="project" value="EnsemblFungi"/>
</dbReference>
<keyword evidence="2" id="KW-0472">Membrane</keyword>
<dbReference type="EMBL" id="LN736360">
    <property type="protein sequence ID" value="CEP60660.1"/>
    <property type="molecule type" value="Genomic_DNA"/>
</dbReference>
<feature type="transmembrane region" description="Helical" evidence="2">
    <location>
        <begin position="7"/>
        <end position="27"/>
    </location>
</feature>
<organism evidence="3 4">
    <name type="scientific">Lachancea lanzarotensis</name>
    <dbReference type="NCBI Taxonomy" id="1245769"/>
    <lineage>
        <taxon>Eukaryota</taxon>
        <taxon>Fungi</taxon>
        <taxon>Dikarya</taxon>
        <taxon>Ascomycota</taxon>
        <taxon>Saccharomycotina</taxon>
        <taxon>Saccharomycetes</taxon>
        <taxon>Saccharomycetales</taxon>
        <taxon>Saccharomycetaceae</taxon>
        <taxon>Lachancea</taxon>
    </lineage>
</organism>
<reference evidence="3 4" key="1">
    <citation type="submission" date="2014-12" db="EMBL/GenBank/DDBJ databases">
        <authorList>
            <person name="Neuveglise Cecile"/>
        </authorList>
    </citation>
    <scope>NUCLEOTIDE SEQUENCE [LARGE SCALE GENOMIC DNA]</scope>
    <source>
        <strain evidence="3 4">CBS 12615</strain>
    </source>
</reference>
<dbReference type="HOGENOM" id="CLU_103819_1_0_1"/>
<keyword evidence="2" id="KW-0812">Transmembrane</keyword>
<dbReference type="GO" id="GO:0030148">
    <property type="term" value="P:sphingolipid biosynthetic process"/>
    <property type="evidence" value="ECO:0007669"/>
    <property type="project" value="EnsemblFungi"/>
</dbReference>
<dbReference type="PANTHER" id="PTHR28077">
    <property type="entry name" value="INOSITOL PHOSPHORYLCERAMIDE SYNTHASE REGULATORY SUBUNIT KEI1"/>
    <property type="match status" value="1"/>
</dbReference>
<feature type="transmembrane region" description="Helical" evidence="2">
    <location>
        <begin position="47"/>
        <end position="63"/>
    </location>
</feature>
<keyword evidence="2" id="KW-1133">Transmembrane helix</keyword>
<dbReference type="GeneID" id="34684062"/>
<dbReference type="STRING" id="1245769.A0A0C7MLH0"/>
<dbReference type="PANTHER" id="PTHR28077:SF1">
    <property type="entry name" value="INOSITOL PHOSPHORYLCERAMIDE SYNTHASE REGULATORY SUBUNIT KEI1"/>
    <property type="match status" value="1"/>
</dbReference>
<name>A0A0C7MLH0_9SACH</name>
<proteinExistence type="predicted"/>
<evidence type="ECO:0000313" key="3">
    <source>
        <dbReference type="EMBL" id="CEP60660.1"/>
    </source>
</evidence>
<keyword evidence="4" id="KW-1185">Reference proteome</keyword>
<feature type="transmembrane region" description="Helical" evidence="2">
    <location>
        <begin position="148"/>
        <end position="173"/>
    </location>
</feature>
<dbReference type="Proteomes" id="UP000054304">
    <property type="component" value="Unassembled WGS sequence"/>
</dbReference>
<feature type="compositionally biased region" description="Polar residues" evidence="1">
    <location>
        <begin position="113"/>
        <end position="129"/>
    </location>
</feature>
<dbReference type="Pfam" id="PF08552">
    <property type="entry name" value="Kei1"/>
    <property type="match status" value="1"/>
</dbReference>
<dbReference type="AlphaFoldDB" id="A0A0C7MLH0"/>
<feature type="region of interest" description="Disordered" evidence="1">
    <location>
        <begin position="113"/>
        <end position="132"/>
    </location>
</feature>
<protein>
    <submittedName>
        <fullName evidence="3">LALA0S01e16028g1_1</fullName>
    </submittedName>
</protein>
<evidence type="ECO:0000256" key="2">
    <source>
        <dbReference type="SAM" id="Phobius"/>
    </source>
</evidence>
<dbReference type="RefSeq" id="XP_022626902.1">
    <property type="nucleotide sequence ID" value="XM_022774846.1"/>
</dbReference>
<dbReference type="GO" id="GO:0070916">
    <property type="term" value="C:inositol phosphoceramide synthase complex"/>
    <property type="evidence" value="ECO:0007669"/>
    <property type="project" value="EnsemblFungi"/>
</dbReference>
<dbReference type="OrthoDB" id="3338076at2759"/>
<evidence type="ECO:0000313" key="4">
    <source>
        <dbReference type="Proteomes" id="UP000054304"/>
    </source>
</evidence>
<gene>
    <name evidence="3" type="ORF">LALA0_S01e16028g</name>
</gene>